<gene>
    <name evidence="1" type="ORF">EYF80_048923</name>
</gene>
<dbReference type="EMBL" id="SRLO01001149">
    <property type="protein sequence ID" value="TNN40906.1"/>
    <property type="molecule type" value="Genomic_DNA"/>
</dbReference>
<dbReference type="AlphaFoldDB" id="A0A4Z2FI74"/>
<evidence type="ECO:0000313" key="1">
    <source>
        <dbReference type="EMBL" id="TNN40906.1"/>
    </source>
</evidence>
<evidence type="ECO:0000313" key="2">
    <source>
        <dbReference type="Proteomes" id="UP000314294"/>
    </source>
</evidence>
<name>A0A4Z2FI74_9TELE</name>
<keyword evidence="2" id="KW-1185">Reference proteome</keyword>
<protein>
    <submittedName>
        <fullName evidence="1">Uncharacterized protein</fullName>
    </submittedName>
</protein>
<accession>A0A4Z2FI74</accession>
<organism evidence="1 2">
    <name type="scientific">Liparis tanakae</name>
    <name type="common">Tanaka's snailfish</name>
    <dbReference type="NCBI Taxonomy" id="230148"/>
    <lineage>
        <taxon>Eukaryota</taxon>
        <taxon>Metazoa</taxon>
        <taxon>Chordata</taxon>
        <taxon>Craniata</taxon>
        <taxon>Vertebrata</taxon>
        <taxon>Euteleostomi</taxon>
        <taxon>Actinopterygii</taxon>
        <taxon>Neopterygii</taxon>
        <taxon>Teleostei</taxon>
        <taxon>Neoteleostei</taxon>
        <taxon>Acanthomorphata</taxon>
        <taxon>Eupercaria</taxon>
        <taxon>Perciformes</taxon>
        <taxon>Cottioidei</taxon>
        <taxon>Cottales</taxon>
        <taxon>Liparidae</taxon>
        <taxon>Liparis</taxon>
    </lineage>
</organism>
<proteinExistence type="predicted"/>
<reference evidence="1 2" key="1">
    <citation type="submission" date="2019-03" db="EMBL/GenBank/DDBJ databases">
        <title>First draft genome of Liparis tanakae, snailfish: a comprehensive survey of snailfish specific genes.</title>
        <authorList>
            <person name="Kim W."/>
            <person name="Song I."/>
            <person name="Jeong J.-H."/>
            <person name="Kim D."/>
            <person name="Kim S."/>
            <person name="Ryu S."/>
            <person name="Song J.Y."/>
            <person name="Lee S.K."/>
        </authorList>
    </citation>
    <scope>NUCLEOTIDE SEQUENCE [LARGE SCALE GENOMIC DNA]</scope>
    <source>
        <tissue evidence="1">Muscle</tissue>
    </source>
</reference>
<sequence>MPLKSFRSSCKNFGTLTSWMARRQISSWETERLRKFRRNSICSEESLKVEVIFLESTLASLKPNEYKEISAIMA</sequence>
<comment type="caution">
    <text evidence="1">The sequence shown here is derived from an EMBL/GenBank/DDBJ whole genome shotgun (WGS) entry which is preliminary data.</text>
</comment>
<dbReference type="Proteomes" id="UP000314294">
    <property type="component" value="Unassembled WGS sequence"/>
</dbReference>